<dbReference type="GO" id="GO:0047444">
    <property type="term" value="F:N-acylneuraminate-9-phosphate synthase activity"/>
    <property type="evidence" value="ECO:0007669"/>
    <property type="project" value="TreeGrafter"/>
</dbReference>
<dbReference type="EMBL" id="CZAP01000001">
    <property type="protein sequence ID" value="CUO77623.1"/>
    <property type="molecule type" value="Genomic_DNA"/>
</dbReference>
<dbReference type="Proteomes" id="UP000095576">
    <property type="component" value="Unassembled WGS sequence"/>
</dbReference>
<evidence type="ECO:0000313" key="2">
    <source>
        <dbReference type="Proteomes" id="UP000095576"/>
    </source>
</evidence>
<dbReference type="GO" id="GO:0016051">
    <property type="term" value="P:carbohydrate biosynthetic process"/>
    <property type="evidence" value="ECO:0007669"/>
    <property type="project" value="InterPro"/>
</dbReference>
<dbReference type="InterPro" id="IPR013785">
    <property type="entry name" value="Aldolase_TIM"/>
</dbReference>
<reference evidence="1 2" key="1">
    <citation type="submission" date="2015-09" db="EMBL/GenBank/DDBJ databases">
        <authorList>
            <consortium name="Pathogen Informatics"/>
        </authorList>
    </citation>
    <scope>NUCLEOTIDE SEQUENCE [LARGE SCALE GENOMIC DNA]</scope>
    <source>
        <strain evidence="1 2">2789STDY5834899</strain>
    </source>
</reference>
<evidence type="ECO:0000313" key="1">
    <source>
        <dbReference type="EMBL" id="CUO77623.1"/>
    </source>
</evidence>
<dbReference type="CDD" id="cd11615">
    <property type="entry name" value="SAF_NeuB_like"/>
    <property type="match status" value="1"/>
</dbReference>
<sequence length="336" mass="37899">MDKVYLIGEVGPNHNGSVETALTMIEKMAEAGVDCVKFQMTDPYLLYSDDSFKASYQKKNDKAKGAREMSLSYQLKREAHIPLFEKCKECGVDYVCSAFDLESLLYLDEHFDMPYYKIASGEIFSLDMIDYISERNKPIILSTGMATYEEVEKALALLNRHSQKDITVLHCISNYPAKYEEVNLRNMLTLGEKFGCKVGFSDHTVGNECAIAAAAMGATMIEKHVTLDKNANGPDHKASIDIPELTSLISAVRHVEMALGSFERQFSESQREISRVARKSLITKHPMKTGDIITKEDFCFKRPGIGFLPIEQDQVIGHRLLVDIEADRVIRKEFID</sequence>
<proteinExistence type="predicted"/>
<dbReference type="Gene3D" id="3.20.20.70">
    <property type="entry name" value="Aldolase class I"/>
    <property type="match status" value="1"/>
</dbReference>
<name>A0A139KYX5_BACT4</name>
<dbReference type="InterPro" id="IPR057736">
    <property type="entry name" value="SAF_PseI/NeuA/NeuB"/>
</dbReference>
<dbReference type="SMART" id="SM00858">
    <property type="entry name" value="SAF"/>
    <property type="match status" value="1"/>
</dbReference>
<dbReference type="PROSITE" id="PS50844">
    <property type="entry name" value="AFP_LIKE"/>
    <property type="match status" value="1"/>
</dbReference>
<dbReference type="Pfam" id="PF08666">
    <property type="entry name" value="SAF"/>
    <property type="match status" value="1"/>
</dbReference>
<dbReference type="InterPro" id="IPR006190">
    <property type="entry name" value="SAF_AFP_Neu5Ac"/>
</dbReference>
<dbReference type="Pfam" id="PF03102">
    <property type="entry name" value="NeuB"/>
    <property type="match status" value="1"/>
</dbReference>
<dbReference type="InterPro" id="IPR051690">
    <property type="entry name" value="PseI-like"/>
</dbReference>
<dbReference type="SUPFAM" id="SSF51569">
    <property type="entry name" value="Aldolase"/>
    <property type="match status" value="1"/>
</dbReference>
<dbReference type="RefSeq" id="WP_048696357.1">
    <property type="nucleotide sequence ID" value="NZ_CZAP01000001.1"/>
</dbReference>
<dbReference type="InterPro" id="IPR013974">
    <property type="entry name" value="SAF"/>
</dbReference>
<dbReference type="Gene3D" id="3.90.1210.10">
    <property type="entry name" value="Antifreeze-like/N-acetylneuraminic acid synthase C-terminal domain"/>
    <property type="match status" value="1"/>
</dbReference>
<organism evidence="1 2">
    <name type="scientific">Bacteroides thetaiotaomicron</name>
    <dbReference type="NCBI Taxonomy" id="818"/>
    <lineage>
        <taxon>Bacteria</taxon>
        <taxon>Pseudomonadati</taxon>
        <taxon>Bacteroidota</taxon>
        <taxon>Bacteroidia</taxon>
        <taxon>Bacteroidales</taxon>
        <taxon>Bacteroidaceae</taxon>
        <taxon>Bacteroides</taxon>
    </lineage>
</organism>
<gene>
    <name evidence="1" type="primary">spsE_1</name>
    <name evidence="1" type="ORF">ERS852511_00025</name>
</gene>
<dbReference type="PATRIC" id="fig|818.29.peg.670"/>
<dbReference type="InterPro" id="IPR036732">
    <property type="entry name" value="AFP_Neu5c_C_sf"/>
</dbReference>
<dbReference type="PANTHER" id="PTHR42966:SF1">
    <property type="entry name" value="SIALIC ACID SYNTHASE"/>
    <property type="match status" value="1"/>
</dbReference>
<protein>
    <submittedName>
        <fullName evidence="1">Sialic acid synthase</fullName>
    </submittedName>
</protein>
<dbReference type="PANTHER" id="PTHR42966">
    <property type="entry name" value="N-ACETYLNEURAMINATE SYNTHASE"/>
    <property type="match status" value="1"/>
</dbReference>
<accession>A0A139KYX5</accession>
<dbReference type="SUPFAM" id="SSF51269">
    <property type="entry name" value="AFP III-like domain"/>
    <property type="match status" value="1"/>
</dbReference>
<dbReference type="InterPro" id="IPR013132">
    <property type="entry name" value="PseI/NeuA/B-like_N"/>
</dbReference>
<dbReference type="AlphaFoldDB" id="A0A139KYX5"/>